<feature type="compositionally biased region" description="Acidic residues" evidence="8">
    <location>
        <begin position="937"/>
        <end position="949"/>
    </location>
</feature>
<feature type="region of interest" description="Disordered" evidence="8">
    <location>
        <begin position="2239"/>
        <end position="2260"/>
    </location>
</feature>
<keyword evidence="7 9" id="KW-0472">Membrane</keyword>
<evidence type="ECO:0000259" key="10">
    <source>
        <dbReference type="Pfam" id="PF00324"/>
    </source>
</evidence>
<evidence type="ECO:0000256" key="1">
    <source>
        <dbReference type="ARBA" id="ARBA00004141"/>
    </source>
</evidence>
<accession>A0A9P6WN97</accession>
<evidence type="ECO:0000256" key="5">
    <source>
        <dbReference type="ARBA" id="ARBA00022970"/>
    </source>
</evidence>
<keyword evidence="14" id="KW-1185">Reference proteome</keyword>
<dbReference type="GO" id="GO:0015171">
    <property type="term" value="F:amino acid transmembrane transporter activity"/>
    <property type="evidence" value="ECO:0007669"/>
    <property type="project" value="TreeGrafter"/>
</dbReference>
<feature type="region of interest" description="Disordered" evidence="8">
    <location>
        <begin position="1001"/>
        <end position="1048"/>
    </location>
</feature>
<dbReference type="GO" id="GO:0016874">
    <property type="term" value="F:ligase activity"/>
    <property type="evidence" value="ECO:0007669"/>
    <property type="project" value="UniProtKB-KW"/>
</dbReference>
<dbReference type="FunFam" id="1.20.1740.10:FF:000001">
    <property type="entry name" value="Amino acid permease"/>
    <property type="match status" value="1"/>
</dbReference>
<dbReference type="Pfam" id="PF00653">
    <property type="entry name" value="BIR"/>
    <property type="match status" value="1"/>
</dbReference>
<keyword evidence="13" id="KW-0436">Ligase</keyword>
<feature type="transmembrane region" description="Helical" evidence="9">
    <location>
        <begin position="341"/>
        <end position="360"/>
    </location>
</feature>
<dbReference type="InterPro" id="IPR036047">
    <property type="entry name" value="F-box-like_dom_sf"/>
</dbReference>
<feature type="compositionally biased region" description="Polar residues" evidence="8">
    <location>
        <begin position="1263"/>
        <end position="1275"/>
    </location>
</feature>
<dbReference type="Gene3D" id="1.20.1280.50">
    <property type="match status" value="1"/>
</dbReference>
<dbReference type="PANTHER" id="PTHR43341:SF9">
    <property type="entry name" value="DICARBOXYLIC AMINO ACID PERMEASE"/>
    <property type="match status" value="1"/>
</dbReference>
<comment type="subcellular location">
    <subcellularLocation>
        <location evidence="1">Membrane</location>
        <topology evidence="1">Multi-pass membrane protein</topology>
    </subcellularLocation>
</comment>
<proteinExistence type="inferred from homology"/>
<feature type="compositionally biased region" description="Acidic residues" evidence="8">
    <location>
        <begin position="1595"/>
        <end position="1608"/>
    </location>
</feature>
<dbReference type="InterPro" id="IPR004840">
    <property type="entry name" value="Amino_acid_permease_CS"/>
</dbReference>
<dbReference type="CDD" id="cd00022">
    <property type="entry name" value="BIR"/>
    <property type="match status" value="1"/>
</dbReference>
<feature type="region of interest" description="Disordered" evidence="8">
    <location>
        <begin position="2348"/>
        <end position="2376"/>
    </location>
</feature>
<evidence type="ECO:0000256" key="8">
    <source>
        <dbReference type="SAM" id="MobiDB-lite"/>
    </source>
</evidence>
<dbReference type="SUPFAM" id="SSF81383">
    <property type="entry name" value="F-box domain"/>
    <property type="match status" value="1"/>
</dbReference>
<dbReference type="SMART" id="SM00367">
    <property type="entry name" value="LRR_CC"/>
    <property type="match status" value="10"/>
</dbReference>
<dbReference type="Gene3D" id="1.10.1170.10">
    <property type="entry name" value="Inhibitor Of Apoptosis Protein (2mihbC-IAP-1), Chain A"/>
    <property type="match status" value="2"/>
</dbReference>
<feature type="compositionally biased region" description="Basic and acidic residues" evidence="8">
    <location>
        <begin position="884"/>
        <end position="895"/>
    </location>
</feature>
<evidence type="ECO:0000256" key="6">
    <source>
        <dbReference type="ARBA" id="ARBA00022989"/>
    </source>
</evidence>
<dbReference type="Pfam" id="PF25372">
    <property type="entry name" value="DUF7885"/>
    <property type="match status" value="2"/>
</dbReference>
<dbReference type="InterPro" id="IPR001370">
    <property type="entry name" value="BIR_rpt"/>
</dbReference>
<dbReference type="SMART" id="SM00238">
    <property type="entry name" value="BIR"/>
    <property type="match status" value="1"/>
</dbReference>
<dbReference type="InterPro" id="IPR001810">
    <property type="entry name" value="F-box_dom"/>
</dbReference>
<keyword evidence="3" id="KW-0813">Transport</keyword>
<feature type="compositionally biased region" description="Basic and acidic residues" evidence="8">
    <location>
        <begin position="1343"/>
        <end position="1357"/>
    </location>
</feature>
<feature type="compositionally biased region" description="Basic and acidic residues" evidence="8">
    <location>
        <begin position="1368"/>
        <end position="1379"/>
    </location>
</feature>
<feature type="transmembrane region" description="Helical" evidence="9">
    <location>
        <begin position="197"/>
        <end position="219"/>
    </location>
</feature>
<protein>
    <submittedName>
        <fullName evidence="13">SCF ubiquitin ligase complex subunit</fullName>
    </submittedName>
</protein>
<comment type="caution">
    <text evidence="13">The sequence shown here is derived from an EMBL/GenBank/DDBJ whole genome shotgun (WGS) entry which is preliminary data.</text>
</comment>
<feature type="transmembrane region" description="Helical" evidence="9">
    <location>
        <begin position="415"/>
        <end position="440"/>
    </location>
</feature>
<dbReference type="InterPro" id="IPR050524">
    <property type="entry name" value="APC_YAT"/>
</dbReference>
<dbReference type="SUPFAM" id="SSF52047">
    <property type="entry name" value="RNI-like"/>
    <property type="match status" value="1"/>
</dbReference>
<evidence type="ECO:0000256" key="2">
    <source>
        <dbReference type="ARBA" id="ARBA00006983"/>
    </source>
</evidence>
<dbReference type="OrthoDB" id="10257471at2759"/>
<dbReference type="Pfam" id="PF12937">
    <property type="entry name" value="F-box-like"/>
    <property type="match status" value="1"/>
</dbReference>
<dbReference type="InterPro" id="IPR006553">
    <property type="entry name" value="Leu-rich_rpt_Cys-con_subtyp"/>
</dbReference>
<feature type="transmembrane region" description="Helical" evidence="9">
    <location>
        <begin position="288"/>
        <end position="307"/>
    </location>
</feature>
<evidence type="ECO:0000313" key="13">
    <source>
        <dbReference type="EMBL" id="KAG0690237.1"/>
    </source>
</evidence>
<feature type="compositionally biased region" description="Basic and acidic residues" evidence="8">
    <location>
        <begin position="923"/>
        <end position="935"/>
    </location>
</feature>
<feature type="region of interest" description="Disordered" evidence="8">
    <location>
        <begin position="1254"/>
        <end position="1319"/>
    </location>
</feature>
<sequence length="2376" mass="268493">MTSLKHKLNLLEKKKSFQETTLDIPIEPISSNKSIQIDQHGNITNDQVLERDFKARHVSMMAIASAIGTGLIIGAGSAYQKGGPASLFIGYSFTGFLLIIVLFSLGEMAAMCPMDKAYSGYCTRFCDKSLGFAAGWSYFFYYGLGLAAELSAVGVIIQFWRPDLNPGIFVAVFLVVTTASNFMSIKIYGEVEYWVSIVKLLTLAICFITCLVISCGGGPDHTTIGFQYWHKGKAFLPYKLEGDTGRFVGWWACVIQSVYAYAGSECIGIIFGEAPDPKKVVPKATKQVFVRICGVYILGVFLLSISVSPANPKFATASHNAGASPFVIAIETSGIRVLPSFINACLLFFVGGGANSGIYLGSRSLYGLARDGLAPKFFLKLNRFGIPYFSALFTASFGALAFMSTTSGATVIFGYLTSAVSVFALLTWLNILLAYITFYHATVYQKVPREDIPFRMWFQPYISYIAMFFISVIIFFNGYDAFVTTWDYKNFLTAYMGVFVYLALIFGYKIIFRTKRVTSADARLYNYIDNAKITSQEETLPPLSFKTRLATFSKVHMINGEPISYQAVASESLIPSQLRNGSKQVILQSPQWLSQVGFYYTPLSLKHRFAITCSCCNQVIRDPIPLDVDISEYHQSQNPSCALSLIWKFRNKMIGNGIYESSNTDWNKDLIFGNVNSPTAIKVRDETFKHFWKHQYPNVETMTSTGFYYDSYNDNDDRVICMYCGLRLEQWEEGDDPVTAHQDEQPNCWVFTYNKTEENLGELLPESEEQPDFDMGEEDYEFNSDDKLNKNIVSAEAEQPTIVSITTTTTATAMPIEILDQDEIEEFLQNGEKENDDIPSDKLVEIPSMKSSDLSQFFTELDAENESETGASFFASNRRRRREKEKERERQQREKVEPIIEETETHAEQKEIHVINPDNQEEIYSHPRSDTHLGDEIPMDGEIPMDDNISDQNDYPAYENDDYAFENMDNYMKEQVDQNKNNASAEINSINVKKVAAEDDPEIQLKDPHNNSDIFIEKPKYPVDETKNSPIDEIKNSSVEPYKEETSRVEKLESELKFLKMKIEALQNNKNDQTSQEEQGRQSPVNEMVTTIQDTYDYEYGDNINDHMPRIDVDKSPIIEPSKEHPVDDVSLSDTPVFTSNKSEIEINDIVKTEIDDKEIVKKNSKKGKKEKKSKKSRLKRLLGDIDGENYEENDNDPLAILGNSKNIKNKKVDMKKRRKKESKIKDYESNNNIHIKKEYDEHISQIKIEETSEVPTQADPISESTVNNPASINISGKLPNSEPEQVDANDDTSKHEVSPTMLRKKAKTPPINGLTSSEAQNSKYEMLNALMNQRHAIIEGSAKSEKSEIEDKKDNQDDLVNEGPINDDEKTKDGNDDKLFSESDIMIKNQSTPYVNNTKNIDLGGSKEIKSNDVNLQKEANEWVPIDSSKYHEFYKDVCEATGYVKEILDSKYELLGDDLEGLLTEFIAEIPTEQLKMSVREWIKCQEEQAVGLVLDKADDMMEQFHSPPISQQPMPLSINVQGTSADMEIDVGTVSNNVDISDGESVSTNTNNLVVNINNNKSLSSSSSSSNNNNNTRNHIHNSNTPINPIVIDDDNLENDPDTDDEQHARSQILRTRARANSHSINNVNGIINGRNLSICNPIHSSVFQQNYGGPISSLPPEMLCLIFSYIHSKPDLISIALTCKYWADLIISIIWFRPGINNKHIFAKLEKTMKLPSNQTMWDYKKFIKRLNLSLIPNLVNDDFLNLFAGCINLERITLVNCSKLSYKSISNLLNGCTRLQSIDLTGVSDIKDDIYIKLATHCKRLQGLYAPGSSNISQEAVFSLIHNCPLLKRVKLSDCNNITDEVIYLLVKSCPSLVELDLHGCEKVTNNALRAVFLQLESLKEFKISKNQNITYECFESPDGSLLSLDKLRILDFTQCSNITDKAVIKFVYLAPKLRNVVLSKCFSITDVSLRAISTLGKNLHYVHLGHCSNITDAGAKELIKNCYRLQYIDFACCNQLTNATVVELANLPKLRRIGLVKCSQITDEGILALAESSRNPEDTLERVHLSYCVNLTIYPIYRLLRACPKLTHISLTGISQFLRPDITRFCREPPSEFNPHQKSIFCVFSGEGVNLLRNHLNHLIQTTEVEDREATEILQIINGIIGTTSPASMEQFSTTQSRERFEHFVTSAMDFLHDYDGIAITTETMELFARCIFGGIQQTQATRVQRFFQLMHDRPARTRMRGRYRLQVQQQQQQEQDISRQSEGREIPLSTEDYRQLSELQGRNGFQGDGLDNELINRRLRAGGVPLDTRIRNDLRESELRAAVQQIVARGEHPSPQALIAIAREVNLRLRTAFENEETEGRQYANIPQDAADLFPNESADIDEEL</sequence>
<organism evidence="13 14">
    <name type="scientific">Pichia californica</name>
    <dbReference type="NCBI Taxonomy" id="460514"/>
    <lineage>
        <taxon>Eukaryota</taxon>
        <taxon>Fungi</taxon>
        <taxon>Dikarya</taxon>
        <taxon>Ascomycota</taxon>
        <taxon>Saccharomycotina</taxon>
        <taxon>Pichiomycetes</taxon>
        <taxon>Pichiales</taxon>
        <taxon>Pichiaceae</taxon>
        <taxon>Pichia</taxon>
    </lineage>
</organism>
<dbReference type="EMBL" id="PUHW01000039">
    <property type="protein sequence ID" value="KAG0690237.1"/>
    <property type="molecule type" value="Genomic_DNA"/>
</dbReference>
<evidence type="ECO:0000256" key="9">
    <source>
        <dbReference type="SAM" id="Phobius"/>
    </source>
</evidence>
<feature type="compositionally biased region" description="Basic and acidic residues" evidence="8">
    <location>
        <begin position="1003"/>
        <end position="1048"/>
    </location>
</feature>
<evidence type="ECO:0000259" key="12">
    <source>
        <dbReference type="Pfam" id="PF25372"/>
    </source>
</evidence>
<keyword evidence="5" id="KW-0029">Amino-acid transport</keyword>
<feature type="domain" description="Amino acid permease/ SLC12A" evidence="10">
    <location>
        <begin position="57"/>
        <end position="516"/>
    </location>
</feature>
<feature type="transmembrane region" description="Helical" evidence="9">
    <location>
        <begin position="381"/>
        <end position="403"/>
    </location>
</feature>
<dbReference type="Gene3D" id="3.80.10.10">
    <property type="entry name" value="Ribonuclease Inhibitor"/>
    <property type="match status" value="3"/>
</dbReference>
<dbReference type="InterPro" id="IPR004841">
    <property type="entry name" value="AA-permease/SLC12A_dom"/>
</dbReference>
<feature type="domain" description="F-box/LRR-repeat protein 15-like leucin rich repeat" evidence="12">
    <location>
        <begin position="1776"/>
        <end position="1881"/>
    </location>
</feature>
<feature type="transmembrane region" description="Helical" evidence="9">
    <location>
        <begin position="58"/>
        <end position="79"/>
    </location>
</feature>
<evidence type="ECO:0000256" key="4">
    <source>
        <dbReference type="ARBA" id="ARBA00022692"/>
    </source>
</evidence>
<dbReference type="PANTHER" id="PTHR43341">
    <property type="entry name" value="AMINO ACID PERMEASE"/>
    <property type="match status" value="1"/>
</dbReference>
<feature type="transmembrane region" description="Helical" evidence="9">
    <location>
        <begin position="138"/>
        <end position="160"/>
    </location>
</feature>
<feature type="compositionally biased region" description="Low complexity" evidence="8">
    <location>
        <begin position="1562"/>
        <end position="1587"/>
    </location>
</feature>
<feature type="domain" description="F-box" evidence="11">
    <location>
        <begin position="1659"/>
        <end position="1702"/>
    </location>
</feature>
<feature type="transmembrane region" description="Helical" evidence="9">
    <location>
        <begin position="461"/>
        <end position="479"/>
    </location>
</feature>
<feature type="region of interest" description="Disordered" evidence="8">
    <location>
        <begin position="913"/>
        <end position="959"/>
    </location>
</feature>
<dbReference type="PROSITE" id="PS50143">
    <property type="entry name" value="BIR_REPEAT_2"/>
    <property type="match status" value="2"/>
</dbReference>
<dbReference type="PROSITE" id="PS00218">
    <property type="entry name" value="AMINO_ACID_PERMEASE_1"/>
    <property type="match status" value="1"/>
</dbReference>
<comment type="similarity">
    <text evidence="2">Belongs to the amino acid-polyamine-organocation (APC) superfamily. YAT (TC 2.A.3.10) family.</text>
</comment>
<feature type="region of interest" description="Disordered" evidence="8">
    <location>
        <begin position="861"/>
        <end position="895"/>
    </location>
</feature>
<reference evidence="13" key="1">
    <citation type="submission" date="2020-11" db="EMBL/GenBank/DDBJ databases">
        <title>Kefir isolates.</title>
        <authorList>
            <person name="Marcisauskas S."/>
            <person name="Kim Y."/>
            <person name="Blasche S."/>
        </authorList>
    </citation>
    <scope>NUCLEOTIDE SEQUENCE</scope>
    <source>
        <strain evidence="13">Olga-1</strain>
    </source>
</reference>
<dbReference type="InterPro" id="IPR057207">
    <property type="entry name" value="FBXL15_LRR"/>
</dbReference>
<feature type="compositionally biased region" description="Basic and acidic residues" evidence="8">
    <location>
        <begin position="2247"/>
        <end position="2260"/>
    </location>
</feature>
<keyword evidence="4 9" id="KW-0812">Transmembrane</keyword>
<evidence type="ECO:0000313" key="14">
    <source>
        <dbReference type="Proteomes" id="UP000697127"/>
    </source>
</evidence>
<dbReference type="CDD" id="cd09917">
    <property type="entry name" value="F-box_SF"/>
    <property type="match status" value="1"/>
</dbReference>
<evidence type="ECO:0000256" key="3">
    <source>
        <dbReference type="ARBA" id="ARBA00022448"/>
    </source>
</evidence>
<dbReference type="Pfam" id="PF00324">
    <property type="entry name" value="AA_permease"/>
    <property type="match status" value="1"/>
</dbReference>
<feature type="region of interest" description="Disordered" evidence="8">
    <location>
        <begin position="1562"/>
        <end position="1613"/>
    </location>
</feature>
<gene>
    <name evidence="13" type="primary">GRR1</name>
    <name evidence="13" type="ORF">C6P40_003433</name>
</gene>
<dbReference type="GO" id="GO:0016020">
    <property type="term" value="C:membrane"/>
    <property type="evidence" value="ECO:0007669"/>
    <property type="project" value="UniProtKB-SubCell"/>
</dbReference>
<feature type="region of interest" description="Disordered" evidence="8">
    <location>
        <begin position="1342"/>
        <end position="1379"/>
    </location>
</feature>
<dbReference type="InterPro" id="IPR032675">
    <property type="entry name" value="LRR_dom_sf"/>
</dbReference>
<dbReference type="Gene3D" id="1.20.1740.10">
    <property type="entry name" value="Amino acid/polyamine transporter I"/>
    <property type="match status" value="1"/>
</dbReference>
<feature type="transmembrane region" description="Helical" evidence="9">
    <location>
        <begin position="166"/>
        <end position="185"/>
    </location>
</feature>
<dbReference type="Proteomes" id="UP000697127">
    <property type="component" value="Unassembled WGS sequence"/>
</dbReference>
<evidence type="ECO:0000256" key="7">
    <source>
        <dbReference type="ARBA" id="ARBA00023136"/>
    </source>
</evidence>
<feature type="transmembrane region" description="Helical" evidence="9">
    <location>
        <begin position="491"/>
        <end position="511"/>
    </location>
</feature>
<name>A0A9P6WN97_9ASCO</name>
<feature type="transmembrane region" description="Helical" evidence="9">
    <location>
        <begin position="85"/>
        <end position="106"/>
    </location>
</feature>
<dbReference type="SUPFAM" id="SSF57924">
    <property type="entry name" value="Inhibitor of apoptosis (IAP) repeat"/>
    <property type="match status" value="2"/>
</dbReference>
<feature type="domain" description="F-box/LRR-repeat protein 15-like leucin rich repeat" evidence="12">
    <location>
        <begin position="1910"/>
        <end position="2064"/>
    </location>
</feature>
<keyword evidence="6 9" id="KW-1133">Transmembrane helix</keyword>
<evidence type="ECO:0000259" key="11">
    <source>
        <dbReference type="Pfam" id="PF12937"/>
    </source>
</evidence>